<comment type="caution">
    <text evidence="2">The sequence shown here is derived from an EMBL/GenBank/DDBJ whole genome shotgun (WGS) entry which is preliminary data.</text>
</comment>
<feature type="transmembrane region" description="Helical" evidence="1">
    <location>
        <begin position="59"/>
        <end position="80"/>
    </location>
</feature>
<dbReference type="PANTHER" id="PTHR36109">
    <property type="entry name" value="MEMBRANE PROTEIN-RELATED"/>
    <property type="match status" value="1"/>
</dbReference>
<proteinExistence type="predicted"/>
<keyword evidence="2" id="KW-0131">Cell cycle</keyword>
<dbReference type="GO" id="GO:0051301">
    <property type="term" value="P:cell division"/>
    <property type="evidence" value="ECO:0007669"/>
    <property type="project" value="UniProtKB-KW"/>
</dbReference>
<keyword evidence="1" id="KW-1133">Transmembrane helix</keyword>
<accession>A0A108U7J6</accession>
<dbReference type="RefSeq" id="WP_036101784.1">
    <property type="nucleotide sequence ID" value="NZ_JAJA02000001.1"/>
</dbReference>
<keyword evidence="1" id="KW-0472">Membrane</keyword>
<keyword evidence="2" id="KW-0132">Cell division</keyword>
<evidence type="ECO:0000256" key="1">
    <source>
        <dbReference type="SAM" id="Phobius"/>
    </source>
</evidence>
<organism evidence="2 3">
    <name type="scientific">Lysobacter capsici AZ78</name>
    <dbReference type="NCBI Taxonomy" id="1444315"/>
    <lineage>
        <taxon>Bacteria</taxon>
        <taxon>Pseudomonadati</taxon>
        <taxon>Pseudomonadota</taxon>
        <taxon>Gammaproteobacteria</taxon>
        <taxon>Lysobacterales</taxon>
        <taxon>Lysobacteraceae</taxon>
        <taxon>Lysobacter</taxon>
    </lineage>
</organism>
<dbReference type="PANTHER" id="PTHR36109:SF2">
    <property type="entry name" value="MEMBRANE PROTEIN"/>
    <property type="match status" value="1"/>
</dbReference>
<keyword evidence="3" id="KW-1185">Reference proteome</keyword>
<protein>
    <submittedName>
        <fullName evidence="2">NAD/FAD-utilizing enzyme apparently involved in cell division</fullName>
    </submittedName>
</protein>
<evidence type="ECO:0000313" key="3">
    <source>
        <dbReference type="Proteomes" id="UP000023435"/>
    </source>
</evidence>
<reference evidence="2 3" key="1">
    <citation type="journal article" date="2014" name="Genome Announc.">
        <title>Draft Genome Sequence of Lysobacter capsici AZ78, a Bacterium Antagonistic to Plant-Pathogenic Oomycetes.</title>
        <authorList>
            <person name="Puopolo G."/>
            <person name="Sonego P."/>
            <person name="Engelen K."/>
            <person name="Pertot I."/>
        </authorList>
    </citation>
    <scope>NUCLEOTIDE SEQUENCE [LARGE SCALE GENOMIC DNA]</scope>
    <source>
        <strain evidence="2 3">AZ78</strain>
    </source>
</reference>
<dbReference type="Proteomes" id="UP000023435">
    <property type="component" value="Unassembled WGS sequence"/>
</dbReference>
<dbReference type="AlphaFoldDB" id="A0A108U7J6"/>
<name>A0A108U7J6_9GAMM</name>
<sequence length="165" mass="16930">MKQRRVYRTDDIAQATRAVEALRAQGISDDDISLVARSDIELQSVPNRHKEADTDFMPAAIRGAGIGGATGLLAGLAATVVTPVGITLAGAAVVGAVGALVGTWASALMGAALPDPIRQKFDDEIAAGRILVLVDAESPVHERLGDALANAGATLLDYDALASMT</sequence>
<dbReference type="EMBL" id="JAJA02000001">
    <property type="protein sequence ID" value="KWS03994.1"/>
    <property type="molecule type" value="Genomic_DNA"/>
</dbReference>
<keyword evidence="1" id="KW-0812">Transmembrane</keyword>
<dbReference type="OrthoDB" id="6023910at2"/>
<feature type="transmembrane region" description="Helical" evidence="1">
    <location>
        <begin position="86"/>
        <end position="113"/>
    </location>
</feature>
<evidence type="ECO:0000313" key="2">
    <source>
        <dbReference type="EMBL" id="KWS03994.1"/>
    </source>
</evidence>
<dbReference type="InterPro" id="IPR052948">
    <property type="entry name" value="Low_temp-induced_all0457"/>
</dbReference>
<gene>
    <name evidence="2" type="ORF">AZ78_1543</name>
</gene>